<evidence type="ECO:0000313" key="1">
    <source>
        <dbReference type="EMBL" id="KKQ50575.1"/>
    </source>
</evidence>
<dbReference type="Proteomes" id="UP000034366">
    <property type="component" value="Unassembled WGS sequence"/>
</dbReference>
<dbReference type="AlphaFoldDB" id="A0A0G0IHS1"/>
<evidence type="ECO:0000313" key="2">
    <source>
        <dbReference type="Proteomes" id="UP000034366"/>
    </source>
</evidence>
<proteinExistence type="predicted"/>
<gene>
    <name evidence="1" type="ORF">US67_C0004G0019</name>
</gene>
<organism evidence="1 2">
    <name type="scientific">Candidatus Woesebacteria bacterium GW2011_GWD1_38_10</name>
    <dbReference type="NCBI Taxonomy" id="1618592"/>
    <lineage>
        <taxon>Bacteria</taxon>
        <taxon>Candidatus Woeseibacteriota</taxon>
    </lineage>
</organism>
<sequence>MIENKDVFVPFEYAQTRRLRNAVTLPEYVNTENILVNLTGIHRLCNIGGIRHLRIQSINGDVTKEIPTIVGFNQNGEAFAGKVNAKESVPEYESTSKTSGEVHYHATSWTNTTITLNTAEISKRIADNENWEKGTRDTKAWSFHLNKDIKKGITNEGIRHLTIGLNTSNWVNTAFQYGMMAVFETMSGPTVEGAAFRVVFISALLNTLNFVMAHEKKDFRFSLFYGPQPDRAMWLYLNSIPLTLVKSEDNLQKGIV</sequence>
<comment type="caution">
    <text evidence="1">The sequence shown here is derived from an EMBL/GenBank/DDBJ whole genome shotgun (WGS) entry which is preliminary data.</text>
</comment>
<dbReference type="EMBL" id="LBTW01000004">
    <property type="protein sequence ID" value="KKQ50575.1"/>
    <property type="molecule type" value="Genomic_DNA"/>
</dbReference>
<accession>A0A0G0IHS1</accession>
<protein>
    <submittedName>
        <fullName evidence="1">Uncharacterized protein</fullName>
    </submittedName>
</protein>
<reference evidence="1 2" key="1">
    <citation type="journal article" date="2015" name="Nature">
        <title>rRNA introns, odd ribosomes, and small enigmatic genomes across a large radiation of phyla.</title>
        <authorList>
            <person name="Brown C.T."/>
            <person name="Hug L.A."/>
            <person name="Thomas B.C."/>
            <person name="Sharon I."/>
            <person name="Castelle C.J."/>
            <person name="Singh A."/>
            <person name="Wilkins M.J."/>
            <person name="Williams K.H."/>
            <person name="Banfield J.F."/>
        </authorList>
    </citation>
    <scope>NUCLEOTIDE SEQUENCE [LARGE SCALE GENOMIC DNA]</scope>
</reference>
<name>A0A0G0IHS1_9BACT</name>